<evidence type="ECO:0000313" key="1">
    <source>
        <dbReference type="EMBL" id="JAD53611.1"/>
    </source>
</evidence>
<organism evidence="1">
    <name type="scientific">Arundo donax</name>
    <name type="common">Giant reed</name>
    <name type="synonym">Donax arundinaceus</name>
    <dbReference type="NCBI Taxonomy" id="35708"/>
    <lineage>
        <taxon>Eukaryota</taxon>
        <taxon>Viridiplantae</taxon>
        <taxon>Streptophyta</taxon>
        <taxon>Embryophyta</taxon>
        <taxon>Tracheophyta</taxon>
        <taxon>Spermatophyta</taxon>
        <taxon>Magnoliopsida</taxon>
        <taxon>Liliopsida</taxon>
        <taxon>Poales</taxon>
        <taxon>Poaceae</taxon>
        <taxon>PACMAD clade</taxon>
        <taxon>Arundinoideae</taxon>
        <taxon>Arundineae</taxon>
        <taxon>Arundo</taxon>
    </lineage>
</organism>
<dbReference type="AlphaFoldDB" id="A0A0A9AR93"/>
<reference evidence="1" key="1">
    <citation type="submission" date="2014-09" db="EMBL/GenBank/DDBJ databases">
        <authorList>
            <person name="Magalhaes I.L.F."/>
            <person name="Oliveira U."/>
            <person name="Santos F.R."/>
            <person name="Vidigal T.H.D.A."/>
            <person name="Brescovit A.D."/>
            <person name="Santos A.J."/>
        </authorList>
    </citation>
    <scope>NUCLEOTIDE SEQUENCE</scope>
    <source>
        <tissue evidence="1">Shoot tissue taken approximately 20 cm above the soil surface</tissue>
    </source>
</reference>
<name>A0A0A9AR93_ARUDO</name>
<accession>A0A0A9AR93</accession>
<sequence>MLLSSDAASLLPDSWSKKLSQSNSALPYFLCFTRGHPPRL</sequence>
<proteinExistence type="predicted"/>
<dbReference type="EMBL" id="GBRH01244284">
    <property type="protein sequence ID" value="JAD53611.1"/>
    <property type="molecule type" value="Transcribed_RNA"/>
</dbReference>
<protein>
    <submittedName>
        <fullName evidence="1">Uncharacterized protein</fullName>
    </submittedName>
</protein>
<reference evidence="1" key="2">
    <citation type="journal article" date="2015" name="Data Brief">
        <title>Shoot transcriptome of the giant reed, Arundo donax.</title>
        <authorList>
            <person name="Barrero R.A."/>
            <person name="Guerrero F.D."/>
            <person name="Moolhuijzen P."/>
            <person name="Goolsby J.A."/>
            <person name="Tidwell J."/>
            <person name="Bellgard S.E."/>
            <person name="Bellgard M.I."/>
        </authorList>
    </citation>
    <scope>NUCLEOTIDE SEQUENCE</scope>
    <source>
        <tissue evidence="1">Shoot tissue taken approximately 20 cm above the soil surface</tissue>
    </source>
</reference>